<keyword evidence="4" id="KW-1185">Reference proteome</keyword>
<feature type="transmembrane region" description="Helical" evidence="2">
    <location>
        <begin position="12"/>
        <end position="33"/>
    </location>
</feature>
<keyword evidence="2" id="KW-0812">Transmembrane</keyword>
<feature type="region of interest" description="Disordered" evidence="1">
    <location>
        <begin position="209"/>
        <end position="228"/>
    </location>
</feature>
<evidence type="ECO:0000256" key="1">
    <source>
        <dbReference type="SAM" id="MobiDB-lite"/>
    </source>
</evidence>
<dbReference type="EMBL" id="BAABRN010000046">
    <property type="protein sequence ID" value="GAA5503337.1"/>
    <property type="molecule type" value="Genomic_DNA"/>
</dbReference>
<comment type="caution">
    <text evidence="3">The sequence shown here is derived from an EMBL/GenBank/DDBJ whole genome shotgun (WGS) entry which is preliminary data.</text>
</comment>
<sequence length="310" mass="33079">MMTLLQTCIGLALLYFLASLLVGALIEYIAAVFKLRSRLLKQALDKMLGKAEVVLDYELVKAATPQQVAPEGGKLSGGAKALQAVSNVFAGSSSAPSYVAPALFASAVLDRADQTPQASQLVALLSAAPSVQQGGVAALGQELEGWYNEAMKRWEGVYTRWTQAISLLICLLLVPLMNIDTVQVAKYLWVTPEARAAVAQKASEVIKANEPTNKQTTTPASAENDATSAAVKQQAVTQAQRAIDDLNLPLGWKDGLSWQKFGQGWQAGLVGWLLSIVAIAAGSRFWFDMLSRLVNLRLTGPPPETGPAKS</sequence>
<evidence type="ECO:0000313" key="4">
    <source>
        <dbReference type="Proteomes" id="UP001458946"/>
    </source>
</evidence>
<keyword evidence="2" id="KW-1133">Transmembrane helix</keyword>
<keyword evidence="2" id="KW-0472">Membrane</keyword>
<organism evidence="3 4">
    <name type="scientific">Deinococcus xinjiangensis</name>
    <dbReference type="NCBI Taxonomy" id="457454"/>
    <lineage>
        <taxon>Bacteria</taxon>
        <taxon>Thermotogati</taxon>
        <taxon>Deinococcota</taxon>
        <taxon>Deinococci</taxon>
        <taxon>Deinococcales</taxon>
        <taxon>Deinococcaceae</taxon>
        <taxon>Deinococcus</taxon>
    </lineage>
</organism>
<protein>
    <submittedName>
        <fullName evidence="3">Uncharacterized protein</fullName>
    </submittedName>
</protein>
<name>A0ABP9VDL6_9DEIO</name>
<proteinExistence type="predicted"/>
<feature type="compositionally biased region" description="Polar residues" evidence="1">
    <location>
        <begin position="210"/>
        <end position="225"/>
    </location>
</feature>
<feature type="transmembrane region" description="Helical" evidence="2">
    <location>
        <begin position="161"/>
        <end position="179"/>
    </location>
</feature>
<feature type="transmembrane region" description="Helical" evidence="2">
    <location>
        <begin position="265"/>
        <end position="287"/>
    </location>
</feature>
<evidence type="ECO:0000313" key="3">
    <source>
        <dbReference type="EMBL" id="GAA5503337.1"/>
    </source>
</evidence>
<evidence type="ECO:0000256" key="2">
    <source>
        <dbReference type="SAM" id="Phobius"/>
    </source>
</evidence>
<accession>A0ABP9VDL6</accession>
<reference evidence="3 4" key="1">
    <citation type="submission" date="2024-02" db="EMBL/GenBank/DDBJ databases">
        <title>Deinococcus xinjiangensis NBRC 107630.</title>
        <authorList>
            <person name="Ichikawa N."/>
            <person name="Katano-Makiyama Y."/>
            <person name="Hidaka K."/>
        </authorList>
    </citation>
    <scope>NUCLEOTIDE SEQUENCE [LARGE SCALE GENOMIC DNA]</scope>
    <source>
        <strain evidence="3 4">NBRC 107630</strain>
    </source>
</reference>
<dbReference type="Proteomes" id="UP001458946">
    <property type="component" value="Unassembled WGS sequence"/>
</dbReference>
<dbReference type="RefSeq" id="WP_353543307.1">
    <property type="nucleotide sequence ID" value="NZ_BAABRN010000046.1"/>
</dbReference>
<gene>
    <name evidence="3" type="ORF">Dxin01_03094</name>
</gene>